<dbReference type="EMBL" id="AMBO01000201">
    <property type="protein sequence ID" value="EKD04666.1"/>
    <property type="molecule type" value="Genomic_DNA"/>
</dbReference>
<protein>
    <recommendedName>
        <fullName evidence="4">SAP domain-containing protein</fullName>
    </recommendedName>
</protein>
<evidence type="ECO:0000256" key="1">
    <source>
        <dbReference type="SAM" id="MobiDB-lite"/>
    </source>
</evidence>
<evidence type="ECO:0008006" key="4">
    <source>
        <dbReference type="Google" id="ProtNLM"/>
    </source>
</evidence>
<organism evidence="2 3">
    <name type="scientific">Trichosporon asahii var. asahii (strain CBS 8904)</name>
    <name type="common">Yeast</name>
    <dbReference type="NCBI Taxonomy" id="1220162"/>
    <lineage>
        <taxon>Eukaryota</taxon>
        <taxon>Fungi</taxon>
        <taxon>Dikarya</taxon>
        <taxon>Basidiomycota</taxon>
        <taxon>Agaricomycotina</taxon>
        <taxon>Tremellomycetes</taxon>
        <taxon>Trichosporonales</taxon>
        <taxon>Trichosporonaceae</taxon>
        <taxon>Trichosporon</taxon>
    </lineage>
</organism>
<feature type="region of interest" description="Disordered" evidence="1">
    <location>
        <begin position="624"/>
        <end position="654"/>
    </location>
</feature>
<sequence>MVTAPLTGVGVSQGFVPHQMFHLVKRRTHAFRDTVDLVHQVFADPVTGVPSPVAFHHPDQCARQPHWYDQAKGGGYGRVRELVVSSAYLLQQGDDNDLVVKLLDAAHYRNTIDLVHQVFVDPATLSTYPVHRAYCNSANLSSVEKLTTIDMAQTIEDALAGDQEALDSALNSAPVLDTSIASMIRRYPPAPDEDAQVDELKLHTPDCLRVARQYEYGAEEELSGGPLSDLAAQGSLWAGRHLHKAAFRYWRQSAFPPCVYHRGTSAPSFAVSPRIRSQIFQRSGPYHLSDALSASEKAQVIGKVSVFEEAMKGDKAALQEVIDGAAVLPSSLASMIDRYSPVPGEDGAIDELVANSAGFLRVVEQYEQVWNSLRARAVADFTGRITEKSATEREIWRLCVRALHRAESQCDRAFGHQPENSPMGVLFLMLVHWSRHGVVDMFTGVPFDIGGSPHSPRGFTMMAHQVHNAPFNLGFDRPYPTDLSQYDGARFLPPPVVIEIIRSARTFVGPLLQNLGLAVSTTEFTFGDSLWSELEHNGLADFEIEHFYDVPAERGLAIRDPKSQYLVNATHSDLPEGSARDLVMTNSEHELQDLLRAIGPVSGGRKTDLAIRIQQLSVLEDELLDPGGVGKSSRMSADQEGSSSKVASTTWSSD</sequence>
<dbReference type="STRING" id="1220162.K1VVU2"/>
<accession>K1VVU2</accession>
<reference evidence="2 3" key="1">
    <citation type="journal article" date="2012" name="Eukaryot. Cell">
        <title>Genome sequence of the Trichosporon asahii environmental strain CBS 8904.</title>
        <authorList>
            <person name="Yang R.Y."/>
            <person name="Li H.T."/>
            <person name="Zhu H."/>
            <person name="Zhou G.P."/>
            <person name="Wang M."/>
            <person name="Wang L."/>
        </authorList>
    </citation>
    <scope>NUCLEOTIDE SEQUENCE [LARGE SCALE GENOMIC DNA]</scope>
    <source>
        <strain evidence="2 3">CBS 8904</strain>
    </source>
</reference>
<evidence type="ECO:0000313" key="2">
    <source>
        <dbReference type="EMBL" id="EKD04666.1"/>
    </source>
</evidence>
<dbReference type="Proteomes" id="UP000006757">
    <property type="component" value="Unassembled WGS sequence"/>
</dbReference>
<keyword evidence="3" id="KW-1185">Reference proteome</keyword>
<name>K1VVU2_TRIAC</name>
<gene>
    <name evidence="2" type="ORF">A1Q2_01034</name>
</gene>
<feature type="compositionally biased region" description="Low complexity" evidence="1">
    <location>
        <begin position="642"/>
        <end position="654"/>
    </location>
</feature>
<proteinExistence type="predicted"/>
<dbReference type="HOGENOM" id="CLU_419314_0_0_1"/>
<dbReference type="AlphaFoldDB" id="K1VVU2"/>
<dbReference type="InParanoid" id="K1VVU2"/>
<evidence type="ECO:0000313" key="3">
    <source>
        <dbReference type="Proteomes" id="UP000006757"/>
    </source>
</evidence>
<comment type="caution">
    <text evidence="2">The sequence shown here is derived from an EMBL/GenBank/DDBJ whole genome shotgun (WGS) entry which is preliminary data.</text>
</comment>